<comment type="caution">
    <text evidence="5">The sequence shown here is derived from an EMBL/GenBank/DDBJ whole genome shotgun (WGS) entry which is preliminary data.</text>
</comment>
<dbReference type="Pfam" id="PF00135">
    <property type="entry name" value="COesterase"/>
    <property type="match status" value="1"/>
</dbReference>
<dbReference type="Proteomes" id="UP000613401">
    <property type="component" value="Unassembled WGS sequence"/>
</dbReference>
<evidence type="ECO:0000313" key="6">
    <source>
        <dbReference type="Proteomes" id="UP000613401"/>
    </source>
</evidence>
<dbReference type="InterPro" id="IPR019826">
    <property type="entry name" value="Carboxylesterase_B_AS"/>
</dbReference>
<protein>
    <recommendedName>
        <fullName evidence="3">Carboxylic ester hydrolase</fullName>
        <ecNumber evidence="3">3.1.1.-</ecNumber>
    </recommendedName>
</protein>
<dbReference type="PANTHER" id="PTHR11559">
    <property type="entry name" value="CARBOXYLESTERASE"/>
    <property type="match status" value="1"/>
</dbReference>
<feature type="chain" id="PRO_5034478494" description="Carboxylic ester hydrolase" evidence="3">
    <location>
        <begin position="21"/>
        <end position="568"/>
    </location>
</feature>
<dbReference type="EMBL" id="WVTB01000117">
    <property type="protein sequence ID" value="KAF3797179.1"/>
    <property type="molecule type" value="Genomic_DNA"/>
</dbReference>
<dbReference type="SUPFAM" id="SSF53474">
    <property type="entry name" value="alpha/beta-Hydrolases"/>
    <property type="match status" value="1"/>
</dbReference>
<reference evidence="5" key="1">
    <citation type="journal article" date="2020" name="Phytopathology">
        <title>Genome sequence and comparative analysis of Colletotrichum gloeosporioides isolated from Liriodendron leaves.</title>
        <authorList>
            <person name="Fu F.F."/>
            <person name="Hao Z."/>
            <person name="Wang P."/>
            <person name="Lu Y."/>
            <person name="Xue L.J."/>
            <person name="Wei G."/>
            <person name="Tian Y."/>
            <person name="Baishi H."/>
            <person name="Xu H."/>
            <person name="Shi J."/>
            <person name="Cheng T."/>
            <person name="Wang G."/>
            <person name="Yi Y."/>
            <person name="Chen J."/>
        </authorList>
    </citation>
    <scope>NUCLEOTIDE SEQUENCE</scope>
    <source>
        <strain evidence="5">Lc1</strain>
    </source>
</reference>
<evidence type="ECO:0000256" key="2">
    <source>
        <dbReference type="ARBA" id="ARBA00022801"/>
    </source>
</evidence>
<accession>A0A8H4FDN3</accession>
<evidence type="ECO:0000256" key="3">
    <source>
        <dbReference type="RuleBase" id="RU361235"/>
    </source>
</evidence>
<dbReference type="GO" id="GO:0016787">
    <property type="term" value="F:hydrolase activity"/>
    <property type="evidence" value="ECO:0007669"/>
    <property type="project" value="UniProtKB-KW"/>
</dbReference>
<dbReference type="GeneID" id="69016283"/>
<dbReference type="PROSITE" id="PS00122">
    <property type="entry name" value="CARBOXYLESTERASE_B_1"/>
    <property type="match status" value="1"/>
</dbReference>
<feature type="domain" description="Carboxylesterase type B" evidence="4">
    <location>
        <begin position="45"/>
        <end position="276"/>
    </location>
</feature>
<comment type="similarity">
    <text evidence="1 3">Belongs to the type-B carboxylesterase/lipase family.</text>
</comment>
<keyword evidence="6" id="KW-1185">Reference proteome</keyword>
<dbReference type="RefSeq" id="XP_045256343.1">
    <property type="nucleotide sequence ID" value="XM_045409098.1"/>
</dbReference>
<dbReference type="InterPro" id="IPR050309">
    <property type="entry name" value="Type-B_Carboxylest/Lipase"/>
</dbReference>
<feature type="signal peptide" evidence="3">
    <location>
        <begin position="1"/>
        <end position="20"/>
    </location>
</feature>
<evidence type="ECO:0000256" key="1">
    <source>
        <dbReference type="ARBA" id="ARBA00005964"/>
    </source>
</evidence>
<dbReference type="InterPro" id="IPR029058">
    <property type="entry name" value="AB_hydrolase_fold"/>
</dbReference>
<sequence length="568" mass="61330">MRLIINSVLSSIIGIQVVSGSLIFPSSTLDTGFTKRPSATNVAGKQQTGGFYNFSNIRYAAPPIDNLRFRAPEPPATSRSVVETGASGRLCPQSSPAWLSEAIAFVTNVTQGLAFNSSAFREQRSANTSTTPVRQPDPRTNEDCLVLDVVVPKSAFEQHRPTNISDSSVPVLVWFHGGGYTTGSKDQFGGPAGLLEQATAFEPDGLVFVAINYRLGAFGWSAGPTIQSDGAANVGLLDQRLALYWVQEHISKFGGDPKKVTIMGESAGGGSLIHHITVKSLTPCTVEVLPENHLLTLYFLGNLPTFLTLLNVSTLAEARKLPSSALIAANSQQVAQSPYGQFTYNPVIDHGYVPSHQATLFARGQFDRYLYVVFSHNANEGLIFTDPSVTDGLAFRGLISELFPSFNATLVEHIAEILYPPVFDGIQPYIDNLGRGALLMAKTRIVCNTLFLRRAFRNASLAYIFAVPPSSHGDDLKYTFYNGAYGAQMDSRSLNATIAEVLQDCMVSYAISGKPTTDVSGVDVFPKVGSKSTAWTLDVAGVQSAVDDAVKDTCSWWQANWEAFPDTV</sequence>
<keyword evidence="3" id="KW-0732">Signal</keyword>
<proteinExistence type="inferred from homology"/>
<dbReference type="AlphaFoldDB" id="A0A8H4FDN3"/>
<keyword evidence="2 3" id="KW-0378">Hydrolase</keyword>
<organism evidence="5 6">
    <name type="scientific">Colletotrichum gloeosporioides</name>
    <name type="common">Anthracnose fungus</name>
    <name type="synonym">Glomerella cingulata</name>
    <dbReference type="NCBI Taxonomy" id="474922"/>
    <lineage>
        <taxon>Eukaryota</taxon>
        <taxon>Fungi</taxon>
        <taxon>Dikarya</taxon>
        <taxon>Ascomycota</taxon>
        <taxon>Pezizomycotina</taxon>
        <taxon>Sordariomycetes</taxon>
        <taxon>Hypocreomycetidae</taxon>
        <taxon>Glomerellales</taxon>
        <taxon>Glomerellaceae</taxon>
        <taxon>Colletotrichum</taxon>
        <taxon>Colletotrichum gloeosporioides species complex</taxon>
    </lineage>
</organism>
<dbReference type="EC" id="3.1.1.-" evidence="3"/>
<dbReference type="InterPro" id="IPR002018">
    <property type="entry name" value="CarbesteraseB"/>
</dbReference>
<gene>
    <name evidence="5" type="ORF">GCG54_00009149</name>
</gene>
<reference evidence="5" key="2">
    <citation type="submission" date="2020-03" db="EMBL/GenBank/DDBJ databases">
        <authorList>
            <person name="Fu F.-F."/>
            <person name="Chen J."/>
        </authorList>
    </citation>
    <scope>NUCLEOTIDE SEQUENCE</scope>
    <source>
        <strain evidence="5">Lc1</strain>
    </source>
</reference>
<evidence type="ECO:0000259" key="4">
    <source>
        <dbReference type="Pfam" id="PF00135"/>
    </source>
</evidence>
<name>A0A8H4FDN3_COLGL</name>
<dbReference type="Gene3D" id="3.40.50.1820">
    <property type="entry name" value="alpha/beta hydrolase"/>
    <property type="match status" value="1"/>
</dbReference>
<evidence type="ECO:0000313" key="5">
    <source>
        <dbReference type="EMBL" id="KAF3797179.1"/>
    </source>
</evidence>